<sequence>RRAPAWGTGSRSSLTYSPGPPPARPPTAPTPPQQGPFPPLAPAAAPAPAVPQDKVLQALTGLIGTTITLSTKTAQRYEGSVASTQGEGDTRGVTLRDVREISAPDAPTKDQVFIASTNITDWASGPAGAGTVNGDSFKTDTDISQKAPRRERELQAWTPDGLPSSTPSAPPTTTSAPSAAPQHHDDVTFGAGAHAAGSWDQFAANERLFGVRAGFDEDVYTTRLDRSAADFKERERRAAAIANEIMGSAPTNPHVAEERVMNLAAAAADGAGAGEEERYGAVVRGQNAYVPPGARKPGSTNGRLPDADEVVVPKVAVNAPDGSAVPSKTPSPAPAKVREPFPHRSTRLTPPPADALPAFRDFVKDEKQRLSQKRQAIVKNEREKRMADLLKFSQSFKLNKPIPDDLVTILAKDEEKQKQIREKSAQDAASHGARTIGATAPSTTTATATPTASPATPAAKPVVPPSASAAKVQAPVTKPPAAATPPGKTPGITASVTVGKTSTVATAATAAAVPAQAAAQKKAGMYIQPIPPFKGGSKSRDTPSPAAAANGKPVQQQQQQQQQPAKLNVNASSFRPNPNAAAFTPTSPSVTASPLKGKETGPQQQQQQSQQQQQPQNPFFGSKQIKRQPVHVKDAFNPFAHTKVAEAASISA</sequence>
<accession>A0ACB8QAF1</accession>
<proteinExistence type="predicted"/>
<name>A0ACB8QAF1_9AGAM</name>
<keyword evidence="2" id="KW-1185">Reference proteome</keyword>
<reference evidence="1" key="2">
    <citation type="journal article" date="2022" name="New Phytol.">
        <title>Evolutionary transition to the ectomycorrhizal habit in the genomes of a hyperdiverse lineage of mushroom-forming fungi.</title>
        <authorList>
            <person name="Looney B."/>
            <person name="Miyauchi S."/>
            <person name="Morin E."/>
            <person name="Drula E."/>
            <person name="Courty P.E."/>
            <person name="Kohler A."/>
            <person name="Kuo A."/>
            <person name="LaButti K."/>
            <person name="Pangilinan J."/>
            <person name="Lipzen A."/>
            <person name="Riley R."/>
            <person name="Andreopoulos W."/>
            <person name="He G."/>
            <person name="Johnson J."/>
            <person name="Nolan M."/>
            <person name="Tritt A."/>
            <person name="Barry K.W."/>
            <person name="Grigoriev I.V."/>
            <person name="Nagy L.G."/>
            <person name="Hibbett D."/>
            <person name="Henrissat B."/>
            <person name="Matheny P.B."/>
            <person name="Labbe J."/>
            <person name="Martin F.M."/>
        </authorList>
    </citation>
    <scope>NUCLEOTIDE SEQUENCE</scope>
    <source>
        <strain evidence="1">EC-137</strain>
    </source>
</reference>
<comment type="caution">
    <text evidence="1">The sequence shown here is derived from an EMBL/GenBank/DDBJ whole genome shotgun (WGS) entry which is preliminary data.</text>
</comment>
<gene>
    <name evidence="1" type="ORF">K488DRAFT_31943</name>
</gene>
<feature type="non-terminal residue" evidence="1">
    <location>
        <position position="1"/>
    </location>
</feature>
<feature type="non-terminal residue" evidence="1">
    <location>
        <position position="652"/>
    </location>
</feature>
<evidence type="ECO:0000313" key="2">
    <source>
        <dbReference type="Proteomes" id="UP000814128"/>
    </source>
</evidence>
<evidence type="ECO:0000313" key="1">
    <source>
        <dbReference type="EMBL" id="KAI0028781.1"/>
    </source>
</evidence>
<dbReference type="EMBL" id="MU273723">
    <property type="protein sequence ID" value="KAI0028781.1"/>
    <property type="molecule type" value="Genomic_DNA"/>
</dbReference>
<reference evidence="1" key="1">
    <citation type="submission" date="2021-02" db="EMBL/GenBank/DDBJ databases">
        <authorList>
            <consortium name="DOE Joint Genome Institute"/>
            <person name="Ahrendt S."/>
            <person name="Looney B.P."/>
            <person name="Miyauchi S."/>
            <person name="Morin E."/>
            <person name="Drula E."/>
            <person name="Courty P.E."/>
            <person name="Chicoki N."/>
            <person name="Fauchery L."/>
            <person name="Kohler A."/>
            <person name="Kuo A."/>
            <person name="Labutti K."/>
            <person name="Pangilinan J."/>
            <person name="Lipzen A."/>
            <person name="Riley R."/>
            <person name="Andreopoulos W."/>
            <person name="He G."/>
            <person name="Johnson J."/>
            <person name="Barry K.W."/>
            <person name="Grigoriev I.V."/>
            <person name="Nagy L."/>
            <person name="Hibbett D."/>
            <person name="Henrissat B."/>
            <person name="Matheny P.B."/>
            <person name="Labbe J."/>
            <person name="Martin F."/>
        </authorList>
    </citation>
    <scope>NUCLEOTIDE SEQUENCE</scope>
    <source>
        <strain evidence="1">EC-137</strain>
    </source>
</reference>
<protein>
    <submittedName>
        <fullName evidence="1">LsmAD domain-containing protein</fullName>
    </submittedName>
</protein>
<organism evidence="1 2">
    <name type="scientific">Vararia minispora EC-137</name>
    <dbReference type="NCBI Taxonomy" id="1314806"/>
    <lineage>
        <taxon>Eukaryota</taxon>
        <taxon>Fungi</taxon>
        <taxon>Dikarya</taxon>
        <taxon>Basidiomycota</taxon>
        <taxon>Agaricomycotina</taxon>
        <taxon>Agaricomycetes</taxon>
        <taxon>Russulales</taxon>
        <taxon>Lachnocladiaceae</taxon>
        <taxon>Vararia</taxon>
    </lineage>
</organism>
<dbReference type="Proteomes" id="UP000814128">
    <property type="component" value="Unassembled WGS sequence"/>
</dbReference>